<gene>
    <name evidence="2" type="ORF">C8D82_12725</name>
</gene>
<evidence type="ECO:0000256" key="1">
    <source>
        <dbReference type="SAM" id="Phobius"/>
    </source>
</evidence>
<evidence type="ECO:0000313" key="2">
    <source>
        <dbReference type="EMBL" id="PVY38263.1"/>
    </source>
</evidence>
<feature type="transmembrane region" description="Helical" evidence="1">
    <location>
        <begin position="21"/>
        <end position="44"/>
    </location>
</feature>
<name>A0A2U1APB0_9BACT</name>
<sequence length="199" mass="22378">MINSSSVRVRYYKVKSGKKKIWIAAGSAALLLLLIAGATIRYFAAEAAEEAALPPEQRIKRNFDKAFDPDQSMLARLDNLRRSFSSAQQIPADKRHAAMVDAMAGAVNRTLQEFAALPPEQKQERARLLREDAEKTLAYFRRMPREKQEKALALLMSDEGGRAAFDNAVNTATNVLSPQDRELLGPTFKTWKKMLEKPR</sequence>
<keyword evidence="3" id="KW-1185">Reference proteome</keyword>
<reference evidence="2 3" key="1">
    <citation type="submission" date="2018-04" db="EMBL/GenBank/DDBJ databases">
        <title>Genomic Encyclopedia of Type Strains, Phase IV (KMG-IV): sequencing the most valuable type-strain genomes for metagenomic binning, comparative biology and taxonomic classification.</title>
        <authorList>
            <person name="Goeker M."/>
        </authorList>
    </citation>
    <scope>NUCLEOTIDE SEQUENCE [LARGE SCALE GENOMIC DNA]</scope>
    <source>
        <strain evidence="2 3">DSM 14823</strain>
    </source>
</reference>
<dbReference type="Proteomes" id="UP000245959">
    <property type="component" value="Unassembled WGS sequence"/>
</dbReference>
<proteinExistence type="predicted"/>
<accession>A0A2U1APB0</accession>
<evidence type="ECO:0000313" key="3">
    <source>
        <dbReference type="Proteomes" id="UP000245959"/>
    </source>
</evidence>
<protein>
    <submittedName>
        <fullName evidence="2">Uncharacterized protein</fullName>
    </submittedName>
</protein>
<keyword evidence="1" id="KW-0812">Transmembrane</keyword>
<organism evidence="2 3">
    <name type="scientific">Victivallis vadensis</name>
    <dbReference type="NCBI Taxonomy" id="172901"/>
    <lineage>
        <taxon>Bacteria</taxon>
        <taxon>Pseudomonadati</taxon>
        <taxon>Lentisphaerota</taxon>
        <taxon>Lentisphaeria</taxon>
        <taxon>Victivallales</taxon>
        <taxon>Victivallaceae</taxon>
        <taxon>Victivallis</taxon>
    </lineage>
</organism>
<keyword evidence="1" id="KW-0472">Membrane</keyword>
<dbReference type="EMBL" id="QEKH01000027">
    <property type="protein sequence ID" value="PVY38263.1"/>
    <property type="molecule type" value="Genomic_DNA"/>
</dbReference>
<comment type="caution">
    <text evidence="2">The sequence shown here is derived from an EMBL/GenBank/DDBJ whole genome shotgun (WGS) entry which is preliminary data.</text>
</comment>
<dbReference type="AlphaFoldDB" id="A0A2U1APB0"/>
<keyword evidence="1" id="KW-1133">Transmembrane helix</keyword>